<gene>
    <name evidence="1" type="ORF">C488_21007</name>
</gene>
<dbReference type="AlphaFoldDB" id="L9Y3P5"/>
<feature type="non-terminal residue" evidence="1">
    <location>
        <position position="1"/>
    </location>
</feature>
<sequence length="105" mass="12256">RRALEDAFESGADTQNAVNEIVTPYTLTSYAKDALKSYVPQLRRTYNTSELGDDHPVRFTNRGFRIDHSDERAYEFCWRVPQAGRGNAFWIPLRINPEQESLWFD</sequence>
<comment type="caution">
    <text evidence="1">The sequence shown here is derived from an EMBL/GenBank/DDBJ whole genome shotgun (WGS) entry which is preliminary data.</text>
</comment>
<dbReference type="Proteomes" id="UP000011593">
    <property type="component" value="Unassembled WGS sequence"/>
</dbReference>
<feature type="non-terminal residue" evidence="1">
    <location>
        <position position="105"/>
    </location>
</feature>
<reference evidence="1 2" key="1">
    <citation type="journal article" date="2014" name="PLoS Genet.">
        <title>Phylogenetically driven sequencing of extremely halophilic archaea reveals strategies for static and dynamic osmo-response.</title>
        <authorList>
            <person name="Becker E.A."/>
            <person name="Seitzer P.M."/>
            <person name="Tritt A."/>
            <person name="Larsen D."/>
            <person name="Krusor M."/>
            <person name="Yao A.I."/>
            <person name="Wu D."/>
            <person name="Madern D."/>
            <person name="Eisen J.A."/>
            <person name="Darling A.E."/>
            <person name="Facciotti M.T."/>
        </authorList>
    </citation>
    <scope>NUCLEOTIDE SEQUENCE [LARGE SCALE GENOMIC DNA]</scope>
    <source>
        <strain evidence="1 2">DSM 15624</strain>
    </source>
</reference>
<proteinExistence type="predicted"/>
<evidence type="ECO:0000313" key="2">
    <source>
        <dbReference type="Proteomes" id="UP000011593"/>
    </source>
</evidence>
<organism evidence="1 2">
    <name type="scientific">Natrinema pellirubrum (strain DSM 15624 / CIP 106293 / JCM 10476 / NCIMB 786 / 157)</name>
    <dbReference type="NCBI Taxonomy" id="797303"/>
    <lineage>
        <taxon>Archaea</taxon>
        <taxon>Methanobacteriati</taxon>
        <taxon>Methanobacteriota</taxon>
        <taxon>Stenosarchaea group</taxon>
        <taxon>Halobacteria</taxon>
        <taxon>Halobacteriales</taxon>
        <taxon>Natrialbaceae</taxon>
        <taxon>Natrinema</taxon>
    </lineage>
</organism>
<accession>L9Y3P5</accession>
<protein>
    <submittedName>
        <fullName evidence="1">Transposase, IS605 OrfB family protein</fullName>
    </submittedName>
</protein>
<keyword evidence="2" id="KW-1185">Reference proteome</keyword>
<dbReference type="EMBL" id="AOIE01000129">
    <property type="protein sequence ID" value="ELY68665.1"/>
    <property type="molecule type" value="Genomic_DNA"/>
</dbReference>
<name>L9Y3P5_NATP1</name>
<evidence type="ECO:0000313" key="1">
    <source>
        <dbReference type="EMBL" id="ELY68665.1"/>
    </source>
</evidence>